<evidence type="ECO:0000313" key="2">
    <source>
        <dbReference type="EMBL" id="RCV05434.1"/>
    </source>
</evidence>
<dbReference type="AlphaFoldDB" id="A0A368PIW9"/>
<keyword evidence="1" id="KW-1133">Transmembrane helix</keyword>
<keyword evidence="1" id="KW-0812">Transmembrane</keyword>
<dbReference type="EMBL" id="CM003528">
    <property type="protein sequence ID" value="RCV05434.1"/>
    <property type="molecule type" value="Genomic_DNA"/>
</dbReference>
<keyword evidence="1" id="KW-0472">Membrane</keyword>
<reference evidence="2" key="2">
    <citation type="submission" date="2015-07" db="EMBL/GenBank/DDBJ databases">
        <authorList>
            <person name="Noorani M."/>
        </authorList>
    </citation>
    <scope>NUCLEOTIDE SEQUENCE</scope>
    <source>
        <strain evidence="2">Yugu1</strain>
    </source>
</reference>
<name>A0A368PIW9_SETIT</name>
<proteinExistence type="predicted"/>
<organism evidence="2">
    <name type="scientific">Setaria italica</name>
    <name type="common">Foxtail millet</name>
    <name type="synonym">Panicum italicum</name>
    <dbReference type="NCBI Taxonomy" id="4555"/>
    <lineage>
        <taxon>Eukaryota</taxon>
        <taxon>Viridiplantae</taxon>
        <taxon>Streptophyta</taxon>
        <taxon>Embryophyta</taxon>
        <taxon>Tracheophyta</taxon>
        <taxon>Spermatophyta</taxon>
        <taxon>Magnoliopsida</taxon>
        <taxon>Liliopsida</taxon>
        <taxon>Poales</taxon>
        <taxon>Poaceae</taxon>
        <taxon>PACMAD clade</taxon>
        <taxon>Panicoideae</taxon>
        <taxon>Panicodae</taxon>
        <taxon>Paniceae</taxon>
        <taxon>Cenchrinae</taxon>
        <taxon>Setaria</taxon>
    </lineage>
</organism>
<feature type="transmembrane region" description="Helical" evidence="1">
    <location>
        <begin position="6"/>
        <end position="24"/>
    </location>
</feature>
<accession>A0A368PIW9</accession>
<evidence type="ECO:0000256" key="1">
    <source>
        <dbReference type="SAM" id="Phobius"/>
    </source>
</evidence>
<protein>
    <submittedName>
        <fullName evidence="2">Uncharacterized protein</fullName>
    </submittedName>
</protein>
<gene>
    <name evidence="2" type="ORF">SETIT_1G083800v2</name>
</gene>
<sequence length="108" mass="11237">MNLVLFSFFICHVVLIKLIINFIVADEIELTGLNGRDVIGSISAGGACSFCCAGGVWSCSCVSGLMGGTEEVAPSTSMVAELSDVKQDGKLPLPAAFLPLQLPSLLSM</sequence>
<reference evidence="2" key="1">
    <citation type="journal article" date="2012" name="Nat. Biotechnol.">
        <title>Reference genome sequence of the model plant Setaria.</title>
        <authorList>
            <person name="Bennetzen J.L."/>
            <person name="Schmutz J."/>
            <person name="Wang H."/>
            <person name="Percifield R."/>
            <person name="Hawkins J."/>
            <person name="Pontaroli A.C."/>
            <person name="Estep M."/>
            <person name="Feng L."/>
            <person name="Vaughn J.N."/>
            <person name="Grimwood J."/>
            <person name="Jenkins J."/>
            <person name="Barry K."/>
            <person name="Lindquist E."/>
            <person name="Hellsten U."/>
            <person name="Deshpande S."/>
            <person name="Wang X."/>
            <person name="Wu X."/>
            <person name="Mitros T."/>
            <person name="Triplett J."/>
            <person name="Yang X."/>
            <person name="Ye C.Y."/>
            <person name="Mauro-Herrera M."/>
            <person name="Wang L."/>
            <person name="Li P."/>
            <person name="Sharma M."/>
            <person name="Sharma R."/>
            <person name="Ronald P.C."/>
            <person name="Panaud O."/>
            <person name="Kellogg E.A."/>
            <person name="Brutnell T.P."/>
            <person name="Doust A.N."/>
            <person name="Tuskan G.A."/>
            <person name="Rokhsar D."/>
            <person name="Devos K.M."/>
        </authorList>
    </citation>
    <scope>NUCLEOTIDE SEQUENCE [LARGE SCALE GENOMIC DNA]</scope>
    <source>
        <strain evidence="2">Yugu1</strain>
    </source>
</reference>